<reference evidence="13" key="1">
    <citation type="journal article" date="2013" name="Nat. Biotechnol.">
        <title>Draft genome sequence of chickpea (Cicer arietinum) provides a resource for trait improvement.</title>
        <authorList>
            <person name="Varshney R.K."/>
            <person name="Song C."/>
            <person name="Saxena R.K."/>
            <person name="Azam S."/>
            <person name="Yu S."/>
            <person name="Sharpe A.G."/>
            <person name="Cannon S."/>
            <person name="Baek J."/>
            <person name="Rosen B.D."/>
            <person name="Tar'an B."/>
            <person name="Millan T."/>
            <person name="Zhang X."/>
            <person name="Ramsay L.D."/>
            <person name="Iwata A."/>
            <person name="Wang Y."/>
            <person name="Nelson W."/>
            <person name="Farmer A.D."/>
            <person name="Gaur P.M."/>
            <person name="Soderlund C."/>
            <person name="Penmetsa R.V."/>
            <person name="Xu C."/>
            <person name="Bharti A.K."/>
            <person name="He W."/>
            <person name="Winter P."/>
            <person name="Zhao S."/>
            <person name="Hane J.K."/>
            <person name="Carrasquilla-Garcia N."/>
            <person name="Condie J.A."/>
            <person name="Upadhyaya H.D."/>
            <person name="Luo M.C."/>
            <person name="Thudi M."/>
            <person name="Gowda C.L."/>
            <person name="Singh N.P."/>
            <person name="Lichtenzveig J."/>
            <person name="Gali K.K."/>
            <person name="Rubio J."/>
            <person name="Nadarajan N."/>
            <person name="Dolezel J."/>
            <person name="Bansal K.C."/>
            <person name="Xu X."/>
            <person name="Edwards D."/>
            <person name="Zhang G."/>
            <person name="Kahl G."/>
            <person name="Gil J."/>
            <person name="Singh K.B."/>
            <person name="Datta S.K."/>
            <person name="Jackson S.A."/>
            <person name="Wang J."/>
            <person name="Cook D.R."/>
        </authorList>
    </citation>
    <scope>NUCLEOTIDE SEQUENCE [LARGE SCALE GENOMIC DNA]</scope>
    <source>
        <strain evidence="13">cv. CDC Frontier</strain>
    </source>
</reference>
<comment type="subcellular location">
    <subcellularLocation>
        <location evidence="1 9 10">Nucleus</location>
    </subcellularLocation>
</comment>
<feature type="DNA-binding region" description="Homeobox" evidence="9">
    <location>
        <begin position="105"/>
        <end position="169"/>
    </location>
</feature>
<dbReference type="STRING" id="3827.A0A1S3E9P7"/>
<proteinExistence type="inferred from homology"/>
<keyword evidence="2" id="KW-0217">Developmental protein</keyword>
<dbReference type="GeneID" id="101505693"/>
<organism evidence="13 14">
    <name type="scientific">Cicer arietinum</name>
    <name type="common">Chickpea</name>
    <name type="synonym">Garbanzo</name>
    <dbReference type="NCBI Taxonomy" id="3827"/>
    <lineage>
        <taxon>Eukaryota</taxon>
        <taxon>Viridiplantae</taxon>
        <taxon>Streptophyta</taxon>
        <taxon>Embryophyta</taxon>
        <taxon>Tracheophyta</taxon>
        <taxon>Spermatophyta</taxon>
        <taxon>Magnoliopsida</taxon>
        <taxon>eudicotyledons</taxon>
        <taxon>Gunneridae</taxon>
        <taxon>Pentapetalae</taxon>
        <taxon>rosids</taxon>
        <taxon>fabids</taxon>
        <taxon>Fabales</taxon>
        <taxon>Fabaceae</taxon>
        <taxon>Papilionoideae</taxon>
        <taxon>50 kb inversion clade</taxon>
        <taxon>NPAAA clade</taxon>
        <taxon>Hologalegina</taxon>
        <taxon>IRL clade</taxon>
        <taxon>Cicereae</taxon>
        <taxon>Cicer</taxon>
    </lineage>
</organism>
<evidence type="ECO:0000256" key="9">
    <source>
        <dbReference type="PROSITE-ProRule" id="PRU00108"/>
    </source>
</evidence>
<comment type="similarity">
    <text evidence="8">Belongs to the WUS homeobox family.</text>
</comment>
<dbReference type="CDD" id="cd00086">
    <property type="entry name" value="homeodomain"/>
    <property type="match status" value="1"/>
</dbReference>
<feature type="region of interest" description="Disordered" evidence="11">
    <location>
        <begin position="165"/>
        <end position="186"/>
    </location>
</feature>
<protein>
    <submittedName>
        <fullName evidence="14">WUSCHEL-related homeobox 6 isoform X1</fullName>
    </submittedName>
</protein>
<dbReference type="Proteomes" id="UP000087171">
    <property type="component" value="Chromosome Ca6"/>
</dbReference>
<evidence type="ECO:0000256" key="11">
    <source>
        <dbReference type="SAM" id="MobiDB-lite"/>
    </source>
</evidence>
<evidence type="ECO:0000313" key="13">
    <source>
        <dbReference type="Proteomes" id="UP000087171"/>
    </source>
</evidence>
<dbReference type="GO" id="GO:0003700">
    <property type="term" value="F:DNA-binding transcription factor activity"/>
    <property type="evidence" value="ECO:0007669"/>
    <property type="project" value="InterPro"/>
</dbReference>
<dbReference type="PANTHER" id="PTHR45940">
    <property type="entry name" value="WUSCHEL-RELATED HOMEOBOX 1-RELATED"/>
    <property type="match status" value="1"/>
</dbReference>
<reference evidence="14" key="2">
    <citation type="submission" date="2025-08" db="UniProtKB">
        <authorList>
            <consortium name="RefSeq"/>
        </authorList>
    </citation>
    <scope>IDENTIFICATION</scope>
    <source>
        <tissue evidence="14">Etiolated seedlings</tissue>
    </source>
</reference>
<dbReference type="FunFam" id="1.10.10.60:FF:000146">
    <property type="entry name" value="WUSCHEL-related homeobox 4"/>
    <property type="match status" value="1"/>
</dbReference>
<dbReference type="PANTHER" id="PTHR45940:SF47">
    <property type="entry name" value="TRANSCRIPTION FACTOR HOMOBOX-WOX FAMILY-RELATED"/>
    <property type="match status" value="1"/>
</dbReference>
<dbReference type="PROSITE" id="PS50071">
    <property type="entry name" value="HOMEOBOX_2"/>
    <property type="match status" value="1"/>
</dbReference>
<sequence length="371" mass="42843">MFLLQRSFVPPINTVFFHNFLSILSSLTLLTLFSNREIFRDLSFPSFLSATPNSNHNSHAPPKIATISSIVQPYCICTHCNHLLPFNHHVEQEQEQGTSNNMQGQQSSRWSPTPVQLLVLEELYRQGMKTPSAEQIQQIASQLRQFGKIEGKNVFYWFQNHKARERQKRRRREMEETTASSTQDKKDKHKFLMGNSQMQEDAGLKETKKWASTSNCSEHAEQENAVALDIAEKGSSGWAQFEERDIQLQVLRKNIAEKQGKCQNIEIPYYFPPFTIPTTTTSSTSVAAYRTLCSNNNNTQILTPPNYVLNRENLKYYEEQNAEPRTLDLFPVKGDHELQDQRKSMFCVNDSMDTEIITSSNQFFEFLPLRN</sequence>
<dbReference type="SUPFAM" id="SSF46689">
    <property type="entry name" value="Homeodomain-like"/>
    <property type="match status" value="1"/>
</dbReference>
<gene>
    <name evidence="14" type="primary">LOC101505693</name>
</gene>
<keyword evidence="7 9" id="KW-0539">Nucleus</keyword>
<dbReference type="GO" id="GO:0005634">
    <property type="term" value="C:nucleus"/>
    <property type="evidence" value="ECO:0007669"/>
    <property type="project" value="UniProtKB-SubCell"/>
</dbReference>
<evidence type="ECO:0000256" key="3">
    <source>
        <dbReference type="ARBA" id="ARBA00023015"/>
    </source>
</evidence>
<dbReference type="Pfam" id="PF00046">
    <property type="entry name" value="Homeodomain"/>
    <property type="match status" value="1"/>
</dbReference>
<name>A0A1S3E9P7_CICAR</name>
<evidence type="ECO:0000256" key="6">
    <source>
        <dbReference type="ARBA" id="ARBA00023163"/>
    </source>
</evidence>
<dbReference type="Gene3D" id="1.10.10.60">
    <property type="entry name" value="Homeodomain-like"/>
    <property type="match status" value="1"/>
</dbReference>
<evidence type="ECO:0000256" key="2">
    <source>
        <dbReference type="ARBA" id="ARBA00022473"/>
    </source>
</evidence>
<evidence type="ECO:0000256" key="4">
    <source>
        <dbReference type="ARBA" id="ARBA00023125"/>
    </source>
</evidence>
<evidence type="ECO:0000256" key="8">
    <source>
        <dbReference type="ARBA" id="ARBA00024040"/>
    </source>
</evidence>
<dbReference type="RefSeq" id="XP_012572552.1">
    <property type="nucleotide sequence ID" value="XM_012717098.2"/>
</dbReference>
<keyword evidence="6" id="KW-0804">Transcription</keyword>
<keyword evidence="13" id="KW-1185">Reference proteome</keyword>
<evidence type="ECO:0000259" key="12">
    <source>
        <dbReference type="PROSITE" id="PS50071"/>
    </source>
</evidence>
<dbReference type="InterPro" id="IPR044555">
    <property type="entry name" value="WUSCHEL-like"/>
</dbReference>
<dbReference type="InterPro" id="IPR001356">
    <property type="entry name" value="HD"/>
</dbReference>
<evidence type="ECO:0000256" key="7">
    <source>
        <dbReference type="ARBA" id="ARBA00023242"/>
    </source>
</evidence>
<evidence type="ECO:0000313" key="14">
    <source>
        <dbReference type="RefSeq" id="XP_012572552.1"/>
    </source>
</evidence>
<evidence type="ECO:0000256" key="1">
    <source>
        <dbReference type="ARBA" id="ARBA00004123"/>
    </source>
</evidence>
<feature type="domain" description="Homeobox" evidence="12">
    <location>
        <begin position="103"/>
        <end position="168"/>
    </location>
</feature>
<dbReference type="GO" id="GO:0003677">
    <property type="term" value="F:DNA binding"/>
    <property type="evidence" value="ECO:0007669"/>
    <property type="project" value="UniProtKB-UniRule"/>
</dbReference>
<dbReference type="AlphaFoldDB" id="A0A1S3E9P7"/>
<dbReference type="GO" id="GO:0099402">
    <property type="term" value="P:plant organ development"/>
    <property type="evidence" value="ECO:0007669"/>
    <property type="project" value="InterPro"/>
</dbReference>
<evidence type="ECO:0000256" key="10">
    <source>
        <dbReference type="RuleBase" id="RU000682"/>
    </source>
</evidence>
<keyword evidence="3" id="KW-0805">Transcription regulation</keyword>
<accession>A0A1S3E9P7</accession>
<keyword evidence="5 9" id="KW-0371">Homeobox</keyword>
<evidence type="ECO:0000256" key="5">
    <source>
        <dbReference type="ARBA" id="ARBA00023155"/>
    </source>
</evidence>
<dbReference type="SMART" id="SM00389">
    <property type="entry name" value="HOX"/>
    <property type="match status" value="1"/>
</dbReference>
<dbReference type="InterPro" id="IPR009057">
    <property type="entry name" value="Homeodomain-like_sf"/>
</dbReference>
<dbReference type="OrthoDB" id="1932526at2759"/>
<keyword evidence="4 9" id="KW-0238">DNA-binding</keyword>